<gene>
    <name evidence="1" type="ORF">CK203_031625</name>
</gene>
<evidence type="ECO:0000313" key="1">
    <source>
        <dbReference type="EMBL" id="RVW95620.1"/>
    </source>
</evidence>
<accession>A0A438IFV9</accession>
<protein>
    <submittedName>
        <fullName evidence="1">Uncharacterized protein</fullName>
    </submittedName>
</protein>
<name>A0A438IFV9_VITVI</name>
<organism evidence="1 2">
    <name type="scientific">Vitis vinifera</name>
    <name type="common">Grape</name>
    <dbReference type="NCBI Taxonomy" id="29760"/>
    <lineage>
        <taxon>Eukaryota</taxon>
        <taxon>Viridiplantae</taxon>
        <taxon>Streptophyta</taxon>
        <taxon>Embryophyta</taxon>
        <taxon>Tracheophyta</taxon>
        <taxon>Spermatophyta</taxon>
        <taxon>Magnoliopsida</taxon>
        <taxon>eudicotyledons</taxon>
        <taxon>Gunneridae</taxon>
        <taxon>Pentapetalae</taxon>
        <taxon>rosids</taxon>
        <taxon>Vitales</taxon>
        <taxon>Vitaceae</taxon>
        <taxon>Viteae</taxon>
        <taxon>Vitis</taxon>
    </lineage>
</organism>
<reference evidence="1 2" key="1">
    <citation type="journal article" date="2018" name="PLoS Genet.">
        <title>Population sequencing reveals clonal diversity and ancestral inbreeding in the grapevine cultivar Chardonnay.</title>
        <authorList>
            <person name="Roach M.J."/>
            <person name="Johnson D.L."/>
            <person name="Bohlmann J."/>
            <person name="van Vuuren H.J."/>
            <person name="Jones S.J."/>
            <person name="Pretorius I.S."/>
            <person name="Schmidt S.A."/>
            <person name="Borneman A.R."/>
        </authorList>
    </citation>
    <scope>NUCLEOTIDE SEQUENCE [LARGE SCALE GENOMIC DNA]</scope>
    <source>
        <strain evidence="2">cv. Chardonnay</strain>
        <tissue evidence="1">Leaf</tissue>
    </source>
</reference>
<proteinExistence type="predicted"/>
<sequence>MDGEDWPDPLPKGWTLKKYSNGKVIQHFHYFNNTKSRVVRKEEE</sequence>
<comment type="caution">
    <text evidence="1">The sequence shown here is derived from an EMBL/GenBank/DDBJ whole genome shotgun (WGS) entry which is preliminary data.</text>
</comment>
<dbReference type="Proteomes" id="UP000288805">
    <property type="component" value="Unassembled WGS sequence"/>
</dbReference>
<dbReference type="EMBL" id="QGNW01000112">
    <property type="protein sequence ID" value="RVW95620.1"/>
    <property type="molecule type" value="Genomic_DNA"/>
</dbReference>
<evidence type="ECO:0000313" key="2">
    <source>
        <dbReference type="Proteomes" id="UP000288805"/>
    </source>
</evidence>
<dbReference type="AlphaFoldDB" id="A0A438IFV9"/>